<sequence length="570" mass="65273">MSRRKILIMGAGPAGSVAALSLLKLGHDVELFEREVFPRYRVGESFLPGTMSILNRLGLQQQIDDAGFVKKPSATFLWGQDQAPWTFSFSTPRVVDWVFDHAIQVKREDFDHLLLNEARHRGAKVNEGTPVLDVDVRADGVGMKIKRNGEREYVAGDYLIDASGASSPLVHKLNLRRYDAFYRNLAVWSYFRCPERFKGDLRGTTFSITFESGWVWMIPLKGDLYSVGCIVDQSEAAKLSELGPTEFYRQTLAKCRRAMEILRDSDQVDEVRVVRDWSYDTTLFSRDRFFLCGDAACFTDPLFSQGVHLATQSAVCAASAIDYLSSNPDTSTSVHEWYAKSYGETYEQYHEFLASFYTFASFTEPDSEFWNRRRIAESSDERFERRNWFHRLSEKAASTGDWEIGDFRDRASSMVAVGRHHRQHLSDDFSDEELITARVAWISRLTKQLSSISKIDWNGRDVVLEPYYKVNPQSFKLEPKQVLSNGDGRHMTKYTADESFKTIFEDLKEQSFDYKTLIRRLSENGAADTSSQIVIRLFEAGLLSGYDAKGDWVHIQDRLRFDGVGVEYEV</sequence>
<reference evidence="2" key="1">
    <citation type="submission" date="2013-11" db="EMBL/GenBank/DDBJ databases">
        <title>Draft genome sequence of the broad-host-range Rhizobium sp. LPU83 strain, a member of the low-genetic diversity Oregon-like Rhizobium sp. group.</title>
        <authorList>
            <person name="Wibberg D."/>
            <person name="Puehler A."/>
            <person name="Schlueter A."/>
        </authorList>
    </citation>
    <scope>NUCLEOTIDE SEQUENCE [LARGE SCALE GENOMIC DNA]</scope>
    <source>
        <strain evidence="2">LPU83</strain>
        <plasmid evidence="2">pLPU83b</plasmid>
    </source>
</reference>
<feature type="domain" description="Chloramphenicol halogenase CmlS C-terminal" evidence="1">
    <location>
        <begin position="441"/>
        <end position="558"/>
    </location>
</feature>
<dbReference type="InterPro" id="IPR053908">
    <property type="entry name" value="CmlS_C"/>
</dbReference>
<dbReference type="InterPro" id="IPR050816">
    <property type="entry name" value="Flavin-dep_Halogenase_NPB"/>
</dbReference>
<dbReference type="Proteomes" id="UP000019443">
    <property type="component" value="Unassembled WGS sequence"/>
</dbReference>
<dbReference type="PANTHER" id="PTHR43747">
    <property type="entry name" value="FAD-BINDING PROTEIN"/>
    <property type="match status" value="1"/>
</dbReference>
<dbReference type="InterPro" id="IPR006905">
    <property type="entry name" value="Flavin_halogenase"/>
</dbReference>
<gene>
    <name evidence="2" type="ORF">LPU83_pLPU83b_0014</name>
</gene>
<accession>W6RGT1</accession>
<geneLocation type="plasmid" evidence="2">
    <name>pLPU83b</name>
</geneLocation>
<dbReference type="Pfam" id="PF04820">
    <property type="entry name" value="Trp_halogenase"/>
    <property type="match status" value="2"/>
</dbReference>
<dbReference type="Gene3D" id="3.50.50.60">
    <property type="entry name" value="FAD/NAD(P)-binding domain"/>
    <property type="match status" value="1"/>
</dbReference>
<evidence type="ECO:0000313" key="3">
    <source>
        <dbReference type="Proteomes" id="UP000019443"/>
    </source>
</evidence>
<keyword evidence="2" id="KW-0614">Plasmid</keyword>
<name>W6RGT1_9HYPH</name>
<dbReference type="RefSeq" id="WP_024318901.1">
    <property type="nucleotide sequence ID" value="NZ_ATTO01000127.1"/>
</dbReference>
<comment type="caution">
    <text evidence="2">The sequence shown here is derived from an EMBL/GenBank/DDBJ whole genome shotgun (WGS) entry which is preliminary data.</text>
</comment>
<dbReference type="GO" id="GO:0004497">
    <property type="term" value="F:monooxygenase activity"/>
    <property type="evidence" value="ECO:0007669"/>
    <property type="project" value="InterPro"/>
</dbReference>
<organism evidence="2 3">
    <name type="scientific">Rhizobium favelukesii</name>
    <dbReference type="NCBI Taxonomy" id="348824"/>
    <lineage>
        <taxon>Bacteria</taxon>
        <taxon>Pseudomonadati</taxon>
        <taxon>Pseudomonadota</taxon>
        <taxon>Alphaproteobacteria</taxon>
        <taxon>Hyphomicrobiales</taxon>
        <taxon>Rhizobiaceae</taxon>
        <taxon>Rhizobium/Agrobacterium group</taxon>
        <taxon>Rhizobium</taxon>
    </lineage>
</organism>
<dbReference type="PRINTS" id="PR00420">
    <property type="entry name" value="RNGMNOXGNASE"/>
</dbReference>
<dbReference type="NCBIfam" id="NF033113">
    <property type="entry name" value="halo_ClmS"/>
    <property type="match status" value="1"/>
</dbReference>
<dbReference type="Pfam" id="PF22045">
    <property type="entry name" value="CmlS_C"/>
    <property type="match status" value="1"/>
</dbReference>
<keyword evidence="3" id="KW-1185">Reference proteome</keyword>
<dbReference type="AlphaFoldDB" id="W6RGT1"/>
<evidence type="ECO:0000313" key="2">
    <source>
        <dbReference type="EMBL" id="CDM60014.1"/>
    </source>
</evidence>
<dbReference type="SUPFAM" id="SSF51905">
    <property type="entry name" value="FAD/NAD(P)-binding domain"/>
    <property type="match status" value="1"/>
</dbReference>
<proteinExistence type="predicted"/>
<evidence type="ECO:0000259" key="1">
    <source>
        <dbReference type="Pfam" id="PF22045"/>
    </source>
</evidence>
<dbReference type="PANTHER" id="PTHR43747:SF1">
    <property type="entry name" value="SLR1998 PROTEIN"/>
    <property type="match status" value="1"/>
</dbReference>
<protein>
    <submittedName>
        <fullName evidence="2">Alkylhalidase cmlS</fullName>
    </submittedName>
</protein>
<dbReference type="EMBL" id="CBYB010000003">
    <property type="protein sequence ID" value="CDM60014.1"/>
    <property type="molecule type" value="Genomic_DNA"/>
</dbReference>
<dbReference type="InterPro" id="IPR036188">
    <property type="entry name" value="FAD/NAD-bd_sf"/>
</dbReference>